<gene>
    <name evidence="1" type="ORF">SAMN04488094_112122</name>
</gene>
<accession>A0A1I1NKD1</accession>
<name>A0A1I1NKD1_9RHOB</name>
<evidence type="ECO:0000313" key="2">
    <source>
        <dbReference type="Proteomes" id="UP000198728"/>
    </source>
</evidence>
<dbReference type="AlphaFoldDB" id="A0A1I1NKD1"/>
<dbReference type="EMBL" id="FOLG01000012">
    <property type="protein sequence ID" value="SFC98144.1"/>
    <property type="molecule type" value="Genomic_DNA"/>
</dbReference>
<dbReference type="RefSeq" id="WP_093362032.1">
    <property type="nucleotide sequence ID" value="NZ_FOLG01000012.1"/>
</dbReference>
<reference evidence="1 2" key="1">
    <citation type="submission" date="2016-10" db="EMBL/GenBank/DDBJ databases">
        <authorList>
            <person name="de Groot N.N."/>
        </authorList>
    </citation>
    <scope>NUCLEOTIDE SEQUENCE [LARGE SCALE GENOMIC DNA]</scope>
    <source>
        <strain evidence="1 2">DSM 19548</strain>
    </source>
</reference>
<protein>
    <submittedName>
        <fullName evidence="1">Uncharacterized protein</fullName>
    </submittedName>
</protein>
<keyword evidence="2" id="KW-1185">Reference proteome</keyword>
<dbReference type="STRING" id="441112.SAMN04488094_112122"/>
<organism evidence="1 2">
    <name type="scientific">Tropicimonas isoalkanivorans</name>
    <dbReference type="NCBI Taxonomy" id="441112"/>
    <lineage>
        <taxon>Bacteria</taxon>
        <taxon>Pseudomonadati</taxon>
        <taxon>Pseudomonadota</taxon>
        <taxon>Alphaproteobacteria</taxon>
        <taxon>Rhodobacterales</taxon>
        <taxon>Roseobacteraceae</taxon>
        <taxon>Tropicimonas</taxon>
    </lineage>
</organism>
<dbReference type="Proteomes" id="UP000198728">
    <property type="component" value="Unassembled WGS sequence"/>
</dbReference>
<evidence type="ECO:0000313" key="1">
    <source>
        <dbReference type="EMBL" id="SFC98144.1"/>
    </source>
</evidence>
<dbReference type="OrthoDB" id="7745566at2"/>
<sequence>MQQQNAETYVVTTEPVTEGWHVVHRESCEDRRDVLMETLGAFEGCAPAMERARERYHPVNACPTCCSACHVAADEVE</sequence>
<proteinExistence type="predicted"/>